<dbReference type="AlphaFoldDB" id="A0A8S9K4G4"/>
<organism evidence="1">
    <name type="scientific">Brassica cretica</name>
    <name type="common">Mustard</name>
    <dbReference type="NCBI Taxonomy" id="69181"/>
    <lineage>
        <taxon>Eukaryota</taxon>
        <taxon>Viridiplantae</taxon>
        <taxon>Streptophyta</taxon>
        <taxon>Embryophyta</taxon>
        <taxon>Tracheophyta</taxon>
        <taxon>Spermatophyta</taxon>
        <taxon>Magnoliopsida</taxon>
        <taxon>eudicotyledons</taxon>
        <taxon>Gunneridae</taxon>
        <taxon>Pentapetalae</taxon>
        <taxon>rosids</taxon>
        <taxon>malvids</taxon>
        <taxon>Brassicales</taxon>
        <taxon>Brassicaceae</taxon>
        <taxon>Brassiceae</taxon>
        <taxon>Brassica</taxon>
    </lineage>
</organism>
<dbReference type="EMBL" id="QGKY02000190">
    <property type="protein sequence ID" value="KAF2589730.1"/>
    <property type="molecule type" value="Genomic_DNA"/>
</dbReference>
<proteinExistence type="predicted"/>
<protein>
    <submittedName>
        <fullName evidence="1">Uncharacterized protein</fullName>
    </submittedName>
</protein>
<gene>
    <name evidence="1" type="ORF">F2Q70_00039860</name>
</gene>
<comment type="caution">
    <text evidence="1">The sequence shown here is derived from an EMBL/GenBank/DDBJ whole genome shotgun (WGS) entry which is preliminary data.</text>
</comment>
<name>A0A8S9K4G4_BRACR</name>
<evidence type="ECO:0000313" key="1">
    <source>
        <dbReference type="EMBL" id="KAF2589730.1"/>
    </source>
</evidence>
<accession>A0A8S9K4G4</accession>
<sequence length="79" mass="8958">MSNLHQLLQFCERYGPFYWSPAKGWPNRIILPPIRDTGHPFTITPHRRRRSGIARSRSSIGIAVPRSSIGLAGDCHIHV</sequence>
<reference evidence="1" key="1">
    <citation type="submission" date="2019-12" db="EMBL/GenBank/DDBJ databases">
        <title>Genome sequencing and annotation of Brassica cretica.</title>
        <authorList>
            <person name="Studholme D.J."/>
            <person name="Sarris P.F."/>
        </authorList>
    </citation>
    <scope>NUCLEOTIDE SEQUENCE</scope>
    <source>
        <strain evidence="1">PFS-102/07</strain>
        <tissue evidence="1">Leaf</tissue>
    </source>
</reference>